<dbReference type="RefSeq" id="WP_064691134.1">
    <property type="nucleotide sequence ID" value="NZ_LN907829.1"/>
</dbReference>
<evidence type="ECO:0000259" key="1">
    <source>
        <dbReference type="Pfam" id="PF01323"/>
    </source>
</evidence>
<keyword evidence="3" id="KW-1185">Reference proteome</keyword>
<feature type="domain" description="DSBA-like thioredoxin" evidence="1">
    <location>
        <begin position="9"/>
        <end position="207"/>
    </location>
</feature>
<dbReference type="OrthoDB" id="9799122at2"/>
<evidence type="ECO:0000313" key="3">
    <source>
        <dbReference type="Proteomes" id="UP000059419"/>
    </source>
</evidence>
<dbReference type="Pfam" id="PF01323">
    <property type="entry name" value="DSBA"/>
    <property type="match status" value="1"/>
</dbReference>
<evidence type="ECO:0000313" key="2">
    <source>
        <dbReference type="EMBL" id="CUU26287.1"/>
    </source>
</evidence>
<dbReference type="InterPro" id="IPR036249">
    <property type="entry name" value="Thioredoxin-like_sf"/>
</dbReference>
<dbReference type="PANTHER" id="PTHR13887">
    <property type="entry name" value="GLUTATHIONE S-TRANSFERASE KAPPA"/>
    <property type="match status" value="1"/>
</dbReference>
<dbReference type="SUPFAM" id="SSF52833">
    <property type="entry name" value="Thioredoxin-like"/>
    <property type="match status" value="1"/>
</dbReference>
<geneLocation type="plasmid" evidence="3">
    <name>pEM02</name>
</geneLocation>
<dbReference type="Gene3D" id="3.40.30.10">
    <property type="entry name" value="Glutaredoxin"/>
    <property type="match status" value="1"/>
</dbReference>
<dbReference type="AlphaFoldDB" id="A0A0U5L8T1"/>
<accession>A0A0U5L8T1</accession>
<dbReference type="PANTHER" id="PTHR13887:SF41">
    <property type="entry name" value="THIOREDOXIN SUPERFAMILY PROTEIN"/>
    <property type="match status" value="1"/>
</dbReference>
<dbReference type="Proteomes" id="UP000059419">
    <property type="component" value="Plasmid pEM02"/>
</dbReference>
<organism evidence="2 3">
    <name type="scientific">Duffyella gerundensis</name>
    <dbReference type="NCBI Taxonomy" id="1619313"/>
    <lineage>
        <taxon>Bacteria</taxon>
        <taxon>Pseudomonadati</taxon>
        <taxon>Pseudomonadota</taxon>
        <taxon>Gammaproteobacteria</taxon>
        <taxon>Enterobacterales</taxon>
        <taxon>Erwiniaceae</taxon>
        <taxon>Duffyella</taxon>
    </lineage>
</organism>
<gene>
    <name evidence="2" type="ORF">EM595_p1040</name>
</gene>
<name>A0A0U5L8T1_9GAMM</name>
<dbReference type="KEGG" id="ege:EM595_p1040"/>
<protein>
    <recommendedName>
        <fullName evidence="1">DSBA-like thioredoxin domain-containing protein</fullName>
    </recommendedName>
</protein>
<sequence>MQTLKPVITIDIWSDLVCPWCWIAKKRFEKGLAAFEHRDSVVIRQHSFRIAEGMPAMPFRDALYKKLGGQSNAELMMNQVDTAAKSEGLRYNFDTMLFGDTEDALTLLAAARLAGLGEVMTERFYLAGTTEGRSLFDRDELIKLAAESGMAAEAAAEALNDPSLRASVTEDESTARSIGVSGVPLFLLNQKYAISGAQASENFLSALRQVWDEKQEEMTVTAGQACGADGCSI</sequence>
<dbReference type="GO" id="GO:0016491">
    <property type="term" value="F:oxidoreductase activity"/>
    <property type="evidence" value="ECO:0007669"/>
    <property type="project" value="InterPro"/>
</dbReference>
<dbReference type="CDD" id="cd03024">
    <property type="entry name" value="DsbA_FrnE"/>
    <property type="match status" value="1"/>
</dbReference>
<reference evidence="3" key="1">
    <citation type="submission" date="2015-11" db="EMBL/GenBank/DDBJ databases">
        <authorList>
            <person name="Blom J."/>
        </authorList>
    </citation>
    <scope>NUCLEOTIDE SEQUENCE [LARGE SCALE GENOMIC DNA]</scope>
    <source>
        <plasmid evidence="3">pEM02</plasmid>
    </source>
</reference>
<dbReference type="PATRIC" id="fig|1619313.3.peg.4226"/>
<dbReference type="InterPro" id="IPR001853">
    <property type="entry name" value="DSBA-like_thioredoxin_dom"/>
</dbReference>
<proteinExistence type="predicted"/>
<dbReference type="EMBL" id="LN907829">
    <property type="protein sequence ID" value="CUU26287.1"/>
    <property type="molecule type" value="Genomic_DNA"/>
</dbReference>